<accession>A0ABU4LFR5</accession>
<feature type="transmembrane region" description="Helical" evidence="7">
    <location>
        <begin position="342"/>
        <end position="362"/>
    </location>
</feature>
<dbReference type="PANTHER" id="PTHR42718:SF9">
    <property type="entry name" value="MAJOR FACILITATOR SUPERFAMILY MULTIDRUG TRANSPORTER MFSC"/>
    <property type="match status" value="1"/>
</dbReference>
<dbReference type="Gene3D" id="1.20.1250.20">
    <property type="entry name" value="MFS general substrate transporter like domains"/>
    <property type="match status" value="2"/>
</dbReference>
<evidence type="ECO:0000313" key="10">
    <source>
        <dbReference type="Proteomes" id="UP001271723"/>
    </source>
</evidence>
<keyword evidence="4 7" id="KW-1133">Transmembrane helix</keyword>
<evidence type="ECO:0000256" key="6">
    <source>
        <dbReference type="ARBA" id="ARBA00023251"/>
    </source>
</evidence>
<dbReference type="InterPro" id="IPR011701">
    <property type="entry name" value="MFS"/>
</dbReference>
<evidence type="ECO:0000313" key="9">
    <source>
        <dbReference type="EMBL" id="MDX2914584.1"/>
    </source>
</evidence>
<comment type="subcellular location">
    <subcellularLocation>
        <location evidence="1">Cell membrane</location>
        <topology evidence="1">Multi-pass membrane protein</topology>
    </subcellularLocation>
</comment>
<keyword evidence="3 7" id="KW-0812">Transmembrane</keyword>
<evidence type="ECO:0000256" key="7">
    <source>
        <dbReference type="SAM" id="Phobius"/>
    </source>
</evidence>
<evidence type="ECO:0000256" key="2">
    <source>
        <dbReference type="ARBA" id="ARBA00022448"/>
    </source>
</evidence>
<keyword evidence="10" id="KW-1185">Reference proteome</keyword>
<feature type="transmembrane region" description="Helical" evidence="7">
    <location>
        <begin position="14"/>
        <end position="37"/>
    </location>
</feature>
<feature type="transmembrane region" description="Helical" evidence="7">
    <location>
        <begin position="403"/>
        <end position="426"/>
    </location>
</feature>
<keyword evidence="5 7" id="KW-0472">Membrane</keyword>
<dbReference type="SUPFAM" id="SSF103473">
    <property type="entry name" value="MFS general substrate transporter"/>
    <property type="match status" value="1"/>
</dbReference>
<dbReference type="PANTHER" id="PTHR42718">
    <property type="entry name" value="MAJOR FACILITATOR SUPERFAMILY MULTIDRUG TRANSPORTER MFSC"/>
    <property type="match status" value="1"/>
</dbReference>
<dbReference type="InterPro" id="IPR036259">
    <property type="entry name" value="MFS_trans_sf"/>
</dbReference>
<organism evidence="9 10">
    <name type="scientific">Streptomyces griseiscabiei</name>
    <dbReference type="NCBI Taxonomy" id="2993540"/>
    <lineage>
        <taxon>Bacteria</taxon>
        <taxon>Bacillati</taxon>
        <taxon>Actinomycetota</taxon>
        <taxon>Actinomycetes</taxon>
        <taxon>Kitasatosporales</taxon>
        <taxon>Streptomycetaceae</taxon>
        <taxon>Streptomyces</taxon>
    </lineage>
</organism>
<feature type="transmembrane region" description="Helical" evidence="7">
    <location>
        <begin position="49"/>
        <end position="69"/>
    </location>
</feature>
<feature type="transmembrane region" description="Helical" evidence="7">
    <location>
        <begin position="201"/>
        <end position="220"/>
    </location>
</feature>
<protein>
    <submittedName>
        <fullName evidence="9">MFS transporter</fullName>
    </submittedName>
</protein>
<feature type="transmembrane region" description="Helical" evidence="7">
    <location>
        <begin position="368"/>
        <end position="391"/>
    </location>
</feature>
<feature type="transmembrane region" description="Helical" evidence="7">
    <location>
        <begin position="138"/>
        <end position="161"/>
    </location>
</feature>
<keyword evidence="2" id="KW-0813">Transport</keyword>
<dbReference type="EMBL" id="JARAVY010000021">
    <property type="protein sequence ID" value="MDX2914584.1"/>
    <property type="molecule type" value="Genomic_DNA"/>
</dbReference>
<evidence type="ECO:0000256" key="1">
    <source>
        <dbReference type="ARBA" id="ARBA00004651"/>
    </source>
</evidence>
<feature type="transmembrane region" description="Helical" evidence="7">
    <location>
        <begin position="81"/>
        <end position="100"/>
    </location>
</feature>
<keyword evidence="6" id="KW-0046">Antibiotic resistance</keyword>
<dbReference type="Pfam" id="PF07690">
    <property type="entry name" value="MFS_1"/>
    <property type="match status" value="1"/>
</dbReference>
<proteinExistence type="predicted"/>
<feature type="transmembrane region" description="Helical" evidence="7">
    <location>
        <begin position="232"/>
        <end position="250"/>
    </location>
</feature>
<dbReference type="PROSITE" id="PS50850">
    <property type="entry name" value="MFS"/>
    <property type="match status" value="1"/>
</dbReference>
<dbReference type="Proteomes" id="UP001271723">
    <property type="component" value="Unassembled WGS sequence"/>
</dbReference>
<reference evidence="9 10" key="1">
    <citation type="journal article" date="2023" name="Microb. Genom.">
        <title>Mesoterricola silvestris gen. nov., sp. nov., Mesoterricola sediminis sp. nov., Geothrix oryzae sp. nov., Geothrix edaphica sp. nov., Geothrix rubra sp. nov., and Geothrix limicola sp. nov., six novel members of Acidobacteriota isolated from soils.</title>
        <authorList>
            <person name="Weisberg A.J."/>
            <person name="Pearce E."/>
            <person name="Kramer C.G."/>
            <person name="Chang J.H."/>
            <person name="Clarke C.R."/>
        </authorList>
    </citation>
    <scope>NUCLEOTIDE SEQUENCE [LARGE SCALE GENOMIC DNA]</scope>
    <source>
        <strain evidence="9 10">NRRL_B-2795</strain>
    </source>
</reference>
<evidence type="ECO:0000259" key="8">
    <source>
        <dbReference type="PROSITE" id="PS50850"/>
    </source>
</evidence>
<feature type="transmembrane region" description="Helical" evidence="7">
    <location>
        <begin position="270"/>
        <end position="290"/>
    </location>
</feature>
<sequence length="483" mass="48648">MPTHSDSPVDTHRAMILTLACASGLGASLQTVVVPLVPEIGRQLGVGTATAGWALTASLLSSAVSASVLGRVSDLRGRRPLILLCLASVVLGSLLCMSVASLPVLILGRVLQGASGALYSLAVSLVREELPAGRVAAGTSRVAGALGVGASLGIVAAGLMSGTGGDYRLAFAAQCLLATVILVMAARYLPGAVRPDGGGRVDWWGAALLSGFLVPWLIALSQGRAWGWSSPAILGAVGVGAVLCSLFVAVELRSPEPLVDLRGLRDKAVLLINCLAMLSGALIIIGRLPVSQFVQESPSLTGYGFGASVLSASLVFMLPGLATAMGGSLLDNRLVRRSGGRSAVIVGGCAGLAGYLGLVLLHDAPWQVMVGGAAVAGAVGIGASALPVLLARHVPAADFGAANGINALSRWIGSAAASATVGALLSPPAGRSYPPSSAYVQVFLFGAVVSAAVVVFGCLTGQKVTRRPDTVRIADRAAHLTRN</sequence>
<feature type="transmembrane region" description="Helical" evidence="7">
    <location>
        <begin position="438"/>
        <end position="459"/>
    </location>
</feature>
<comment type="caution">
    <text evidence="9">The sequence shown here is derived from an EMBL/GenBank/DDBJ whole genome shotgun (WGS) entry which is preliminary data.</text>
</comment>
<gene>
    <name evidence="9" type="ORF">PV517_38670</name>
</gene>
<evidence type="ECO:0000256" key="5">
    <source>
        <dbReference type="ARBA" id="ARBA00023136"/>
    </source>
</evidence>
<feature type="transmembrane region" description="Helical" evidence="7">
    <location>
        <begin position="302"/>
        <end position="330"/>
    </location>
</feature>
<dbReference type="RefSeq" id="WP_086754901.1">
    <property type="nucleotide sequence ID" value="NZ_JAGJBZ010000001.1"/>
</dbReference>
<evidence type="ECO:0000256" key="4">
    <source>
        <dbReference type="ARBA" id="ARBA00022989"/>
    </source>
</evidence>
<feature type="transmembrane region" description="Helical" evidence="7">
    <location>
        <begin position="167"/>
        <end position="189"/>
    </location>
</feature>
<dbReference type="InterPro" id="IPR020846">
    <property type="entry name" value="MFS_dom"/>
</dbReference>
<evidence type="ECO:0000256" key="3">
    <source>
        <dbReference type="ARBA" id="ARBA00022692"/>
    </source>
</evidence>
<name>A0ABU4LFR5_9ACTN</name>
<feature type="domain" description="Major facilitator superfamily (MFS) profile" evidence="8">
    <location>
        <begin position="15"/>
        <end position="465"/>
    </location>
</feature>